<dbReference type="AlphaFoldDB" id="M4BPC0"/>
<name>M4BPC0_HYAAE</name>
<dbReference type="EMBL" id="JH598500">
    <property type="status" value="NOT_ANNOTATED_CDS"/>
    <property type="molecule type" value="Genomic_DNA"/>
</dbReference>
<keyword evidence="2" id="KW-1185">Reference proteome</keyword>
<accession>M4BPC0</accession>
<dbReference type="EnsemblProtists" id="HpaT808259">
    <property type="protein sequence ID" value="HpaP808259"/>
    <property type="gene ID" value="HpaG808259"/>
</dbReference>
<dbReference type="VEuPathDB" id="FungiDB:HpaG808259"/>
<proteinExistence type="predicted"/>
<dbReference type="InParanoid" id="M4BPC0"/>
<reference evidence="1" key="2">
    <citation type="submission" date="2015-06" db="UniProtKB">
        <authorList>
            <consortium name="EnsemblProtists"/>
        </authorList>
    </citation>
    <scope>IDENTIFICATION</scope>
    <source>
        <strain evidence="1">Emoy2</strain>
    </source>
</reference>
<protein>
    <submittedName>
        <fullName evidence="1">Uncharacterized protein</fullName>
    </submittedName>
</protein>
<organism evidence="1 2">
    <name type="scientific">Hyaloperonospora arabidopsidis (strain Emoy2)</name>
    <name type="common">Downy mildew agent</name>
    <name type="synonym">Peronospora arabidopsidis</name>
    <dbReference type="NCBI Taxonomy" id="559515"/>
    <lineage>
        <taxon>Eukaryota</taxon>
        <taxon>Sar</taxon>
        <taxon>Stramenopiles</taxon>
        <taxon>Oomycota</taxon>
        <taxon>Peronosporomycetes</taxon>
        <taxon>Peronosporales</taxon>
        <taxon>Peronosporaceae</taxon>
        <taxon>Hyaloperonospora</taxon>
    </lineage>
</organism>
<reference evidence="2" key="1">
    <citation type="journal article" date="2010" name="Science">
        <title>Signatures of adaptation to obligate biotrophy in the Hyaloperonospora arabidopsidis genome.</title>
        <authorList>
            <person name="Baxter L."/>
            <person name="Tripathy S."/>
            <person name="Ishaque N."/>
            <person name="Boot N."/>
            <person name="Cabral A."/>
            <person name="Kemen E."/>
            <person name="Thines M."/>
            <person name="Ah-Fong A."/>
            <person name="Anderson R."/>
            <person name="Badejoko W."/>
            <person name="Bittner-Eddy P."/>
            <person name="Boore J.L."/>
            <person name="Chibucos M.C."/>
            <person name="Coates M."/>
            <person name="Dehal P."/>
            <person name="Delehaunty K."/>
            <person name="Dong S."/>
            <person name="Downton P."/>
            <person name="Dumas B."/>
            <person name="Fabro G."/>
            <person name="Fronick C."/>
            <person name="Fuerstenberg S.I."/>
            <person name="Fulton L."/>
            <person name="Gaulin E."/>
            <person name="Govers F."/>
            <person name="Hughes L."/>
            <person name="Humphray S."/>
            <person name="Jiang R.H."/>
            <person name="Judelson H."/>
            <person name="Kamoun S."/>
            <person name="Kyung K."/>
            <person name="Meijer H."/>
            <person name="Minx P."/>
            <person name="Morris P."/>
            <person name="Nelson J."/>
            <person name="Phuntumart V."/>
            <person name="Qutob D."/>
            <person name="Rehmany A."/>
            <person name="Rougon-Cardoso A."/>
            <person name="Ryden P."/>
            <person name="Torto-Alalibo T."/>
            <person name="Studholme D."/>
            <person name="Wang Y."/>
            <person name="Win J."/>
            <person name="Wood J."/>
            <person name="Clifton S.W."/>
            <person name="Rogers J."/>
            <person name="Van den Ackerveken G."/>
            <person name="Jones J.D."/>
            <person name="McDowell J.M."/>
            <person name="Beynon J."/>
            <person name="Tyler B.M."/>
        </authorList>
    </citation>
    <scope>NUCLEOTIDE SEQUENCE [LARGE SCALE GENOMIC DNA]</scope>
    <source>
        <strain evidence="2">Emoy2</strain>
    </source>
</reference>
<dbReference type="Proteomes" id="UP000011713">
    <property type="component" value="Unassembled WGS sequence"/>
</dbReference>
<evidence type="ECO:0000313" key="1">
    <source>
        <dbReference type="EnsemblProtists" id="HpaP808259"/>
    </source>
</evidence>
<dbReference type="HOGENOM" id="CLU_1963809_0_0_1"/>
<sequence length="128" mass="13958">MHRKAVRIAICSSSRGGPNLFLGDLGENTCFTLETVSSTNHFTREFNLSARPNIVGMFISDVFPAAGDGRVPLQADTASASLRRRNTLTIGVNERSSEYKARGQHLESRWCVQGRIGNEKCGGSQVKS</sequence>
<evidence type="ECO:0000313" key="2">
    <source>
        <dbReference type="Proteomes" id="UP000011713"/>
    </source>
</evidence>